<dbReference type="OrthoDB" id="6614653at2759"/>
<dbReference type="EMBL" id="JADDUC020000017">
    <property type="protein sequence ID" value="KAI1233789.1"/>
    <property type="molecule type" value="Genomic_DNA"/>
</dbReference>
<evidence type="ECO:0000313" key="9">
    <source>
        <dbReference type="EMBL" id="KAG0117879.1"/>
    </source>
</evidence>
<name>A0A835NMG2_9PASS</name>
<dbReference type="InterPro" id="IPR000873">
    <property type="entry name" value="AMP-dep_synth/lig_dom"/>
</dbReference>
<dbReference type="EC" id="6.2.1.2" evidence="6"/>
<dbReference type="GO" id="GO:0031956">
    <property type="term" value="F:medium-chain fatty acid-CoA ligase activity"/>
    <property type="evidence" value="ECO:0007669"/>
    <property type="project" value="UniProtKB-EC"/>
</dbReference>
<organism evidence="9">
    <name type="scientific">Lamprotornis superbus</name>
    <dbReference type="NCBI Taxonomy" id="245042"/>
    <lineage>
        <taxon>Eukaryota</taxon>
        <taxon>Metazoa</taxon>
        <taxon>Chordata</taxon>
        <taxon>Craniata</taxon>
        <taxon>Vertebrata</taxon>
        <taxon>Euteleostomi</taxon>
        <taxon>Archelosauria</taxon>
        <taxon>Archosauria</taxon>
        <taxon>Dinosauria</taxon>
        <taxon>Saurischia</taxon>
        <taxon>Theropoda</taxon>
        <taxon>Coelurosauria</taxon>
        <taxon>Aves</taxon>
        <taxon>Neognathae</taxon>
        <taxon>Neoaves</taxon>
        <taxon>Telluraves</taxon>
        <taxon>Australaves</taxon>
        <taxon>Passeriformes</taxon>
        <taxon>Sturnidae</taxon>
        <taxon>Lamprotornis</taxon>
    </lineage>
</organism>
<dbReference type="Pfam" id="PF00501">
    <property type="entry name" value="AMP-binding"/>
    <property type="match status" value="1"/>
</dbReference>
<evidence type="ECO:0000313" key="11">
    <source>
        <dbReference type="Proteomes" id="UP000618051"/>
    </source>
</evidence>
<reference evidence="10 11" key="2">
    <citation type="journal article" date="2021" name="J. Hered.">
        <title>Feather Gene Expression Elucidates the Developmental Basis of Plumage Iridescence in African Starlings.</title>
        <authorList>
            <person name="Rubenstein D.R."/>
            <person name="Corvelo A."/>
            <person name="MacManes M.D."/>
            <person name="Maia R."/>
            <person name="Narzisi G."/>
            <person name="Rousaki A."/>
            <person name="Vandenabeele P."/>
            <person name="Shawkey M.D."/>
            <person name="Solomon J."/>
        </authorList>
    </citation>
    <scope>NUCLEOTIDE SEQUENCE [LARGE SCALE GENOMIC DNA]</scope>
    <source>
        <strain evidence="10">SS15</strain>
    </source>
</reference>
<reference evidence="9" key="1">
    <citation type="submission" date="2020-10" db="EMBL/GenBank/DDBJ databases">
        <title>Feather gene expression reveals the developmental basis of iridescence in African starlings.</title>
        <authorList>
            <person name="Rubenstein D.R."/>
        </authorList>
    </citation>
    <scope>NUCLEOTIDE SEQUENCE</scope>
    <source>
        <strain evidence="9">SS15</strain>
        <tissue evidence="9">Liver</tissue>
    </source>
</reference>
<evidence type="ECO:0000313" key="10">
    <source>
        <dbReference type="EMBL" id="KAI1233789.1"/>
    </source>
</evidence>
<dbReference type="Proteomes" id="UP000618051">
    <property type="component" value="Unassembled WGS sequence"/>
</dbReference>
<evidence type="ECO:0000256" key="2">
    <source>
        <dbReference type="ARBA" id="ARBA00022598"/>
    </source>
</evidence>
<dbReference type="GO" id="GO:0004321">
    <property type="term" value="F:fatty-acyl-CoA synthase activity"/>
    <property type="evidence" value="ECO:0007669"/>
    <property type="project" value="TreeGrafter"/>
</dbReference>
<protein>
    <recommendedName>
        <fullName evidence="6">medium-chain acyl-CoA ligase</fullName>
        <ecNumber evidence="6">6.2.1.2</ecNumber>
    </recommendedName>
</protein>
<evidence type="ECO:0000256" key="7">
    <source>
        <dbReference type="ARBA" id="ARBA00048477"/>
    </source>
</evidence>
<dbReference type="GO" id="GO:0005759">
    <property type="term" value="C:mitochondrial matrix"/>
    <property type="evidence" value="ECO:0007669"/>
    <property type="project" value="TreeGrafter"/>
</dbReference>
<dbReference type="InterPro" id="IPR042099">
    <property type="entry name" value="ANL_N_sf"/>
</dbReference>
<evidence type="ECO:0000256" key="4">
    <source>
        <dbReference type="ARBA" id="ARBA00022832"/>
    </source>
</evidence>
<dbReference type="EMBL" id="JADDUC010000126">
    <property type="protein sequence ID" value="KAG0117879.1"/>
    <property type="molecule type" value="Genomic_DNA"/>
</dbReference>
<evidence type="ECO:0000259" key="8">
    <source>
        <dbReference type="Pfam" id="PF00501"/>
    </source>
</evidence>
<sequence>MDSEQRENMLDILNVMPFLDKIMRNLIRSLSAIKKHFEKCNLHRLLSLHIGSDRLTNVFLQFCNDNLNPTRKKGRNKLSFEELGFMSQKVFHVLSGLCGLQRGDQVLVILPRIPAWWQLSIAYIQTGVIIIPGTTQLTASGICYQSLASKARCVIIIDAPAPVVVASKCQCLKTKLIVSESSWAGQLNLSHLLKCLLPKPCQFSPKEISSCLNTLVHL</sequence>
<dbReference type="GO" id="GO:0006633">
    <property type="term" value="P:fatty acid biosynthetic process"/>
    <property type="evidence" value="ECO:0007669"/>
    <property type="project" value="TreeGrafter"/>
</dbReference>
<accession>A0A835NMG2</accession>
<comment type="caution">
    <text evidence="9">The sequence shown here is derived from an EMBL/GenBank/DDBJ whole genome shotgun (WGS) entry which is preliminary data.</text>
</comment>
<evidence type="ECO:0000256" key="3">
    <source>
        <dbReference type="ARBA" id="ARBA00022741"/>
    </source>
</evidence>
<feature type="domain" description="AMP-dependent synthetase/ligase" evidence="8">
    <location>
        <begin position="74"/>
        <end position="184"/>
    </location>
</feature>
<dbReference type="PANTHER" id="PTHR43605:SF10">
    <property type="entry name" value="ACYL-COA SYNTHETASE MEDIUM CHAIN FAMILY MEMBER 3"/>
    <property type="match status" value="1"/>
</dbReference>
<keyword evidence="4" id="KW-0443">Lipid metabolism</keyword>
<proteinExistence type="inferred from homology"/>
<evidence type="ECO:0000256" key="6">
    <source>
        <dbReference type="ARBA" id="ARBA00039009"/>
    </source>
</evidence>
<keyword evidence="2" id="KW-0436">Ligase</keyword>
<keyword evidence="4" id="KW-0276">Fatty acid metabolism</keyword>
<evidence type="ECO:0000256" key="5">
    <source>
        <dbReference type="ARBA" id="ARBA00022840"/>
    </source>
</evidence>
<comment type="similarity">
    <text evidence="1">Belongs to the ATP-dependent AMP-binding enzyme family.</text>
</comment>
<keyword evidence="3" id="KW-0547">Nucleotide-binding</keyword>
<dbReference type="Gene3D" id="3.40.50.12780">
    <property type="entry name" value="N-terminal domain of ligase-like"/>
    <property type="match status" value="1"/>
</dbReference>
<reference evidence="10" key="3">
    <citation type="submission" date="2022-01" db="EMBL/GenBank/DDBJ databases">
        <authorList>
            <person name="Rubenstein D.R."/>
        </authorList>
    </citation>
    <scope>NUCLEOTIDE SEQUENCE</scope>
    <source>
        <strain evidence="10">SS15</strain>
        <tissue evidence="10">Liver</tissue>
    </source>
</reference>
<comment type="catalytic activity">
    <reaction evidence="7">
        <text>a medium-chain fatty acid + ATP + CoA = a medium-chain fatty acyl-CoA + AMP + diphosphate</text>
        <dbReference type="Rhea" id="RHEA:48340"/>
        <dbReference type="ChEBI" id="CHEBI:30616"/>
        <dbReference type="ChEBI" id="CHEBI:33019"/>
        <dbReference type="ChEBI" id="CHEBI:57287"/>
        <dbReference type="ChEBI" id="CHEBI:59558"/>
        <dbReference type="ChEBI" id="CHEBI:90546"/>
        <dbReference type="ChEBI" id="CHEBI:456215"/>
        <dbReference type="EC" id="6.2.1.2"/>
    </reaction>
    <physiologicalReaction direction="left-to-right" evidence="7">
        <dbReference type="Rhea" id="RHEA:48341"/>
    </physiologicalReaction>
</comment>
<dbReference type="AlphaFoldDB" id="A0A835NMG2"/>
<keyword evidence="11" id="KW-1185">Reference proteome</keyword>
<dbReference type="SUPFAM" id="SSF56801">
    <property type="entry name" value="Acetyl-CoA synthetase-like"/>
    <property type="match status" value="1"/>
</dbReference>
<dbReference type="PANTHER" id="PTHR43605">
    <property type="entry name" value="ACYL-COENZYME A SYNTHETASE"/>
    <property type="match status" value="1"/>
</dbReference>
<gene>
    <name evidence="10" type="ORF">IHE44_0004236</name>
    <name evidence="9" type="ORF">IHE44_002073</name>
</gene>
<keyword evidence="5" id="KW-0067">ATP-binding</keyword>
<dbReference type="GO" id="GO:0006637">
    <property type="term" value="P:acyl-CoA metabolic process"/>
    <property type="evidence" value="ECO:0007669"/>
    <property type="project" value="TreeGrafter"/>
</dbReference>
<dbReference type="InterPro" id="IPR051087">
    <property type="entry name" value="Mitochondrial_ACSM"/>
</dbReference>
<dbReference type="GO" id="GO:0005524">
    <property type="term" value="F:ATP binding"/>
    <property type="evidence" value="ECO:0007669"/>
    <property type="project" value="UniProtKB-KW"/>
</dbReference>
<evidence type="ECO:0000256" key="1">
    <source>
        <dbReference type="ARBA" id="ARBA00006432"/>
    </source>
</evidence>